<dbReference type="EMBL" id="MU864366">
    <property type="protein sequence ID" value="KAK4190434.1"/>
    <property type="molecule type" value="Genomic_DNA"/>
</dbReference>
<evidence type="ECO:0008006" key="4">
    <source>
        <dbReference type="Google" id="ProtNLM"/>
    </source>
</evidence>
<evidence type="ECO:0000256" key="1">
    <source>
        <dbReference type="SAM" id="SignalP"/>
    </source>
</evidence>
<keyword evidence="3" id="KW-1185">Reference proteome</keyword>
<evidence type="ECO:0000313" key="3">
    <source>
        <dbReference type="Proteomes" id="UP001302126"/>
    </source>
</evidence>
<accession>A0AAN7AKV3</accession>
<organism evidence="2 3">
    <name type="scientific">Podospora australis</name>
    <dbReference type="NCBI Taxonomy" id="1536484"/>
    <lineage>
        <taxon>Eukaryota</taxon>
        <taxon>Fungi</taxon>
        <taxon>Dikarya</taxon>
        <taxon>Ascomycota</taxon>
        <taxon>Pezizomycotina</taxon>
        <taxon>Sordariomycetes</taxon>
        <taxon>Sordariomycetidae</taxon>
        <taxon>Sordariales</taxon>
        <taxon>Podosporaceae</taxon>
        <taxon>Podospora</taxon>
    </lineage>
</organism>
<evidence type="ECO:0000313" key="2">
    <source>
        <dbReference type="EMBL" id="KAK4190434.1"/>
    </source>
</evidence>
<sequence>MMMMPGAVVWWWLIPAARLLAQNLKLWESRVDPISPISHGGSATSQPVTTAADTSARSWLGRKNLDGFAAPNAVNMSLASLAVFTPHSLGPPPLEWFPPSRSGQGTLCLSKNKPYNPTQLCQAVFARVNSPRWSPPSLALSSLLSLISFTQSNKNLALGLSHKNNSLLVPQ</sequence>
<name>A0AAN7AKV3_9PEZI</name>
<reference evidence="2" key="2">
    <citation type="submission" date="2023-05" db="EMBL/GenBank/DDBJ databases">
        <authorList>
            <consortium name="Lawrence Berkeley National Laboratory"/>
            <person name="Steindorff A."/>
            <person name="Hensen N."/>
            <person name="Bonometti L."/>
            <person name="Westerberg I."/>
            <person name="Brannstrom I.O."/>
            <person name="Guillou S."/>
            <person name="Cros-Aarteil S."/>
            <person name="Calhoun S."/>
            <person name="Haridas S."/>
            <person name="Kuo A."/>
            <person name="Mondo S."/>
            <person name="Pangilinan J."/>
            <person name="Riley R."/>
            <person name="Labutti K."/>
            <person name="Andreopoulos B."/>
            <person name="Lipzen A."/>
            <person name="Chen C."/>
            <person name="Yanf M."/>
            <person name="Daum C."/>
            <person name="Ng V."/>
            <person name="Clum A."/>
            <person name="Ohm R."/>
            <person name="Martin F."/>
            <person name="Silar P."/>
            <person name="Natvig D."/>
            <person name="Lalanne C."/>
            <person name="Gautier V."/>
            <person name="Ament-Velasquez S.L."/>
            <person name="Kruys A."/>
            <person name="Hutchinson M.I."/>
            <person name="Powell A.J."/>
            <person name="Barry K."/>
            <person name="Miller A.N."/>
            <person name="Grigoriev I.V."/>
            <person name="Debuchy R."/>
            <person name="Gladieux P."/>
            <person name="Thoren M.H."/>
            <person name="Johannesson H."/>
        </authorList>
    </citation>
    <scope>NUCLEOTIDE SEQUENCE</scope>
    <source>
        <strain evidence="2">PSN309</strain>
    </source>
</reference>
<feature type="chain" id="PRO_5042982588" description="Secreted protein" evidence="1">
    <location>
        <begin position="22"/>
        <end position="171"/>
    </location>
</feature>
<feature type="signal peptide" evidence="1">
    <location>
        <begin position="1"/>
        <end position="21"/>
    </location>
</feature>
<gene>
    <name evidence="2" type="ORF">QBC35DRAFT_471843</name>
</gene>
<dbReference type="Proteomes" id="UP001302126">
    <property type="component" value="Unassembled WGS sequence"/>
</dbReference>
<keyword evidence="1" id="KW-0732">Signal</keyword>
<reference evidence="2" key="1">
    <citation type="journal article" date="2023" name="Mol. Phylogenet. Evol.">
        <title>Genome-scale phylogeny and comparative genomics of the fungal order Sordariales.</title>
        <authorList>
            <person name="Hensen N."/>
            <person name="Bonometti L."/>
            <person name="Westerberg I."/>
            <person name="Brannstrom I.O."/>
            <person name="Guillou S."/>
            <person name="Cros-Aarteil S."/>
            <person name="Calhoun S."/>
            <person name="Haridas S."/>
            <person name="Kuo A."/>
            <person name="Mondo S."/>
            <person name="Pangilinan J."/>
            <person name="Riley R."/>
            <person name="LaButti K."/>
            <person name="Andreopoulos B."/>
            <person name="Lipzen A."/>
            <person name="Chen C."/>
            <person name="Yan M."/>
            <person name="Daum C."/>
            <person name="Ng V."/>
            <person name="Clum A."/>
            <person name="Steindorff A."/>
            <person name="Ohm R.A."/>
            <person name="Martin F."/>
            <person name="Silar P."/>
            <person name="Natvig D.O."/>
            <person name="Lalanne C."/>
            <person name="Gautier V."/>
            <person name="Ament-Velasquez S.L."/>
            <person name="Kruys A."/>
            <person name="Hutchinson M.I."/>
            <person name="Powell A.J."/>
            <person name="Barry K."/>
            <person name="Miller A.N."/>
            <person name="Grigoriev I.V."/>
            <person name="Debuchy R."/>
            <person name="Gladieux P."/>
            <person name="Hiltunen Thoren M."/>
            <person name="Johannesson H."/>
        </authorList>
    </citation>
    <scope>NUCLEOTIDE SEQUENCE</scope>
    <source>
        <strain evidence="2">PSN309</strain>
    </source>
</reference>
<comment type="caution">
    <text evidence="2">The sequence shown here is derived from an EMBL/GenBank/DDBJ whole genome shotgun (WGS) entry which is preliminary data.</text>
</comment>
<protein>
    <recommendedName>
        <fullName evidence="4">Secreted protein</fullName>
    </recommendedName>
</protein>
<proteinExistence type="predicted"/>
<dbReference type="AlphaFoldDB" id="A0AAN7AKV3"/>